<feature type="signal peptide" evidence="5">
    <location>
        <begin position="1"/>
        <end position="23"/>
    </location>
</feature>
<reference evidence="7" key="2">
    <citation type="submission" date="2018-07" db="EMBL/GenBank/DDBJ databases">
        <authorList>
            <person name="Quirk P.G."/>
            <person name="Krulwich T.A."/>
        </authorList>
    </citation>
    <scope>NUCLEOTIDE SEQUENCE</scope>
</reference>
<sequence length="379" mass="42588">MEESNKLLTFLIVFISCIHTITSSSNDALRCNKVHSDTYYLGQVCTLIGKTIDRSTDWNAQRPDQDSKSAGQIKTIIFQESTVSYVPPQLFNKFTTVHRLFMNETQLETIDSNSFDNAKHLKELYLNQNKLDTIAARTFSKAKQCHILDLSQNRIQNLDVDAFEGLSTVRKLLLNLNQISTLPQGVFQPLIQLNYLDLSNNNIETFVDGIFEHNRGLQSVDLSYNSIKVLSLNLNNNILITMLDVSNNVIEAASISRKPNADKVLTVYAGDNHWQCESLNQTITELDELNIKLTAHERSSFNGKSHVGPIDCLSTSFFSRSDINWPIVAFVVTAAIVFIIGAFVAIFCCRRRRRRGSVISVTLEPTNSTAFPVTILNSS</sequence>
<evidence type="ECO:0000256" key="2">
    <source>
        <dbReference type="ARBA" id="ARBA00022729"/>
    </source>
</evidence>
<feature type="transmembrane region" description="Helical" evidence="4">
    <location>
        <begin position="325"/>
        <end position="349"/>
    </location>
</feature>
<dbReference type="InterPro" id="IPR032675">
    <property type="entry name" value="LRR_dom_sf"/>
</dbReference>
<keyword evidence="4" id="KW-0812">Transmembrane</keyword>
<dbReference type="GO" id="GO:0031012">
    <property type="term" value="C:extracellular matrix"/>
    <property type="evidence" value="ECO:0007669"/>
    <property type="project" value="TreeGrafter"/>
</dbReference>
<dbReference type="VEuPathDB" id="VectorBase:CSON002531"/>
<dbReference type="EMBL" id="UFQT01000141">
    <property type="protein sequence ID" value="SSX20779.1"/>
    <property type="molecule type" value="Genomic_DNA"/>
</dbReference>
<dbReference type="PROSITE" id="PS51257">
    <property type="entry name" value="PROKAR_LIPOPROTEIN"/>
    <property type="match status" value="1"/>
</dbReference>
<evidence type="ECO:0000313" key="7">
    <source>
        <dbReference type="EMBL" id="SSX20779.1"/>
    </source>
</evidence>
<organism evidence="6">
    <name type="scientific">Culicoides sonorensis</name>
    <name type="common">Biting midge</name>
    <dbReference type="NCBI Taxonomy" id="179676"/>
    <lineage>
        <taxon>Eukaryota</taxon>
        <taxon>Metazoa</taxon>
        <taxon>Ecdysozoa</taxon>
        <taxon>Arthropoda</taxon>
        <taxon>Hexapoda</taxon>
        <taxon>Insecta</taxon>
        <taxon>Pterygota</taxon>
        <taxon>Neoptera</taxon>
        <taxon>Endopterygota</taxon>
        <taxon>Diptera</taxon>
        <taxon>Nematocera</taxon>
        <taxon>Chironomoidea</taxon>
        <taxon>Ceratopogonidae</taxon>
        <taxon>Ceratopogoninae</taxon>
        <taxon>Culicoides</taxon>
        <taxon>Monoculicoides</taxon>
    </lineage>
</organism>
<dbReference type="PROSITE" id="PS51450">
    <property type="entry name" value="LRR"/>
    <property type="match status" value="1"/>
</dbReference>
<dbReference type="InterPro" id="IPR003591">
    <property type="entry name" value="Leu-rich_rpt_typical-subtyp"/>
</dbReference>
<dbReference type="SMART" id="SM00369">
    <property type="entry name" value="LRR_TYP"/>
    <property type="match status" value="5"/>
</dbReference>
<evidence type="ECO:0000313" key="6">
    <source>
        <dbReference type="EMBL" id="SSX00399.1"/>
    </source>
</evidence>
<reference evidence="6" key="1">
    <citation type="submission" date="2018-04" db="EMBL/GenBank/DDBJ databases">
        <authorList>
            <person name="Go L.Y."/>
            <person name="Mitchell J.A."/>
        </authorList>
    </citation>
    <scope>NUCLEOTIDE SEQUENCE</scope>
    <source>
        <tissue evidence="6">Whole organism</tissue>
    </source>
</reference>
<keyword evidence="2 5" id="KW-0732">Signal</keyword>
<feature type="chain" id="PRO_5036328504" evidence="5">
    <location>
        <begin position="24"/>
        <end position="379"/>
    </location>
</feature>
<keyword evidence="4" id="KW-0472">Membrane</keyword>
<dbReference type="InterPro" id="IPR050328">
    <property type="entry name" value="Dev_Immune_Receptor"/>
</dbReference>
<dbReference type="GO" id="GO:0005615">
    <property type="term" value="C:extracellular space"/>
    <property type="evidence" value="ECO:0007669"/>
    <property type="project" value="TreeGrafter"/>
</dbReference>
<evidence type="ECO:0000256" key="3">
    <source>
        <dbReference type="ARBA" id="ARBA00022737"/>
    </source>
</evidence>
<dbReference type="Pfam" id="PF13855">
    <property type="entry name" value="LRR_8"/>
    <property type="match status" value="1"/>
</dbReference>
<protein>
    <submittedName>
        <fullName evidence="6">CSON002531 protein</fullName>
    </submittedName>
</protein>
<keyword evidence="4" id="KW-1133">Transmembrane helix</keyword>
<dbReference type="InterPro" id="IPR001611">
    <property type="entry name" value="Leu-rich_rpt"/>
</dbReference>
<evidence type="ECO:0000256" key="4">
    <source>
        <dbReference type="SAM" id="Phobius"/>
    </source>
</evidence>
<dbReference type="AlphaFoldDB" id="A0A336K6U8"/>
<keyword evidence="1" id="KW-0433">Leucine-rich repeat</keyword>
<accession>A0A336K6U8</accession>
<dbReference type="EMBL" id="UFQS01000141">
    <property type="protein sequence ID" value="SSX00399.1"/>
    <property type="molecule type" value="Genomic_DNA"/>
</dbReference>
<evidence type="ECO:0000256" key="1">
    <source>
        <dbReference type="ARBA" id="ARBA00022614"/>
    </source>
</evidence>
<dbReference type="PANTHER" id="PTHR24373">
    <property type="entry name" value="SLIT RELATED LEUCINE-RICH REPEAT NEURONAL PROTEIN"/>
    <property type="match status" value="1"/>
</dbReference>
<evidence type="ECO:0000256" key="5">
    <source>
        <dbReference type="SAM" id="SignalP"/>
    </source>
</evidence>
<gene>
    <name evidence="6" type="primary">CSON002531</name>
</gene>
<dbReference type="OMA" id="HFANNTI"/>
<proteinExistence type="predicted"/>
<dbReference type="Gene3D" id="3.80.10.10">
    <property type="entry name" value="Ribonuclease Inhibitor"/>
    <property type="match status" value="1"/>
</dbReference>
<dbReference type="PANTHER" id="PTHR24373:SF378">
    <property type="entry name" value="FI03225P-RELATED"/>
    <property type="match status" value="1"/>
</dbReference>
<dbReference type="SUPFAM" id="SSF52058">
    <property type="entry name" value="L domain-like"/>
    <property type="match status" value="1"/>
</dbReference>
<keyword evidence="3" id="KW-0677">Repeat</keyword>
<name>A0A336K6U8_CULSO</name>